<organism evidence="12 13">
    <name type="scientific">Eiseniibacteriota bacterium</name>
    <dbReference type="NCBI Taxonomy" id="2212470"/>
    <lineage>
        <taxon>Bacteria</taxon>
        <taxon>Candidatus Eiseniibacteriota</taxon>
    </lineage>
</organism>
<dbReference type="EC" id="2.4.1.182" evidence="2 10"/>
<comment type="caution">
    <text evidence="12">The sequence shown here is derived from an EMBL/GenBank/DDBJ whole genome shotgun (WGS) entry which is preliminary data.</text>
</comment>
<reference evidence="12 13" key="1">
    <citation type="journal article" date="2019" name="Nat. Microbiol.">
        <title>Mediterranean grassland soil C-N compound turnover is dependent on rainfall and depth, and is mediated by genomically divergent microorganisms.</title>
        <authorList>
            <person name="Diamond S."/>
            <person name="Andeer P.F."/>
            <person name="Li Z."/>
            <person name="Crits-Christoph A."/>
            <person name="Burstein D."/>
            <person name="Anantharaman K."/>
            <person name="Lane K.R."/>
            <person name="Thomas B.C."/>
            <person name="Pan C."/>
            <person name="Northen T.R."/>
            <person name="Banfield J.F."/>
        </authorList>
    </citation>
    <scope>NUCLEOTIDE SEQUENCE [LARGE SCALE GENOMIC DNA]</scope>
    <source>
        <strain evidence="12">WS_6</strain>
    </source>
</reference>
<evidence type="ECO:0000256" key="8">
    <source>
        <dbReference type="ARBA" id="ARBA00023098"/>
    </source>
</evidence>
<evidence type="ECO:0000256" key="3">
    <source>
        <dbReference type="ARBA" id="ARBA00020902"/>
    </source>
</evidence>
<keyword evidence="7 12" id="KW-0808">Transferase</keyword>
<comment type="catalytic activity">
    <reaction evidence="9">
        <text>a lipid X + a UDP-2-N,3-O-bis[(3R)-3-hydroxyacyl]-alpha-D-glucosamine = a lipid A disaccharide + UDP + H(+)</text>
        <dbReference type="Rhea" id="RHEA:67828"/>
        <dbReference type="ChEBI" id="CHEBI:15378"/>
        <dbReference type="ChEBI" id="CHEBI:58223"/>
        <dbReference type="ChEBI" id="CHEBI:137748"/>
        <dbReference type="ChEBI" id="CHEBI:176338"/>
        <dbReference type="ChEBI" id="CHEBI:176343"/>
        <dbReference type="EC" id="2.4.1.182"/>
    </reaction>
</comment>
<dbReference type="InterPro" id="IPR003835">
    <property type="entry name" value="Glyco_trans_19"/>
</dbReference>
<dbReference type="PANTHER" id="PTHR30372:SF4">
    <property type="entry name" value="LIPID-A-DISACCHARIDE SYNTHASE, MITOCHONDRIAL-RELATED"/>
    <property type="match status" value="1"/>
</dbReference>
<dbReference type="AlphaFoldDB" id="A0A538T9Q2"/>
<dbReference type="GO" id="GO:0016020">
    <property type="term" value="C:membrane"/>
    <property type="evidence" value="ECO:0007669"/>
    <property type="project" value="GOC"/>
</dbReference>
<protein>
    <recommendedName>
        <fullName evidence="3 10">Lipid-A-disaccharide synthase</fullName>
        <ecNumber evidence="2 10">2.4.1.182</ecNumber>
    </recommendedName>
</protein>
<evidence type="ECO:0000256" key="6">
    <source>
        <dbReference type="ARBA" id="ARBA00022676"/>
    </source>
</evidence>
<dbReference type="NCBIfam" id="TIGR00215">
    <property type="entry name" value="lpxB"/>
    <property type="match status" value="1"/>
</dbReference>
<dbReference type="SUPFAM" id="SSF53756">
    <property type="entry name" value="UDP-Glycosyltransferase/glycogen phosphorylase"/>
    <property type="match status" value="1"/>
</dbReference>
<evidence type="ECO:0000256" key="1">
    <source>
        <dbReference type="ARBA" id="ARBA00002056"/>
    </source>
</evidence>
<accession>A0A538T9Q2</accession>
<evidence type="ECO:0000256" key="9">
    <source>
        <dbReference type="ARBA" id="ARBA00048975"/>
    </source>
</evidence>
<evidence type="ECO:0000256" key="11">
    <source>
        <dbReference type="SAM" id="MobiDB-lite"/>
    </source>
</evidence>
<keyword evidence="6 12" id="KW-0328">Glycosyltransferase</keyword>
<dbReference type="Proteomes" id="UP000316852">
    <property type="component" value="Unassembled WGS sequence"/>
</dbReference>
<dbReference type="EMBL" id="VBOW01000014">
    <property type="protein sequence ID" value="TMQ60373.1"/>
    <property type="molecule type" value="Genomic_DNA"/>
</dbReference>
<comment type="function">
    <text evidence="1">Condensation of UDP-2,3-diacylglucosamine and 2,3-diacylglucosamine-1-phosphate to form lipid A disaccharide, a precursor of lipid A, a phosphorylated glycolipid that anchors the lipopolysaccharide to the outer membrane of the cell.</text>
</comment>
<keyword evidence="8" id="KW-0443">Lipid metabolism</keyword>
<evidence type="ECO:0000256" key="5">
    <source>
        <dbReference type="ARBA" id="ARBA00022556"/>
    </source>
</evidence>
<sequence length="417" mass="43801">MGGDGGRAPSARGRGGSAEPGDAEPAAGSVRLKFPFLIVSAGEPSGDRLGADLLAALRARGVSFQAAGIGGPKLRSAGLDTIVPMESIAVMGFASVLGRLSEIRGARRALLRLLAAHPDAVFLPIDSPGLHLGLSRAAKRRGHRVVYYVCPQIWAWGRGRIRRLREDVDLTLLLFDFESELLAREGVAARWVGHPAGALRAEPGRRAGVKESLGLDPGDRLVALLPGSRRDEVRRHLAPMLDGAARVIAQTGRRVHAAVSDAGQVETARRAPENRALWDALAPLRWSGDAKDLIRGADVAVVASGTATLETAALGVPQVIVYKTGWLNYEIARRLVRVPSIGLANLVAGVRAAPELVQRDANGHRVAAELAKLLTDPAERDAQLRAFAGIPERLGGPGAADRAASALIEFVGSGGTA</sequence>
<keyword evidence="4" id="KW-0444">Lipid biosynthesis</keyword>
<dbReference type="PANTHER" id="PTHR30372">
    <property type="entry name" value="LIPID-A-DISACCHARIDE SYNTHASE"/>
    <property type="match status" value="1"/>
</dbReference>
<keyword evidence="5" id="KW-0441">Lipid A biosynthesis</keyword>
<evidence type="ECO:0000256" key="7">
    <source>
        <dbReference type="ARBA" id="ARBA00022679"/>
    </source>
</evidence>
<feature type="region of interest" description="Disordered" evidence="11">
    <location>
        <begin position="1"/>
        <end position="26"/>
    </location>
</feature>
<dbReference type="Gene3D" id="3.40.50.2000">
    <property type="entry name" value="Glycogen Phosphorylase B"/>
    <property type="match status" value="1"/>
</dbReference>
<name>A0A538T9Q2_UNCEI</name>
<evidence type="ECO:0000256" key="10">
    <source>
        <dbReference type="NCBIfam" id="TIGR00215"/>
    </source>
</evidence>
<dbReference type="GO" id="GO:0008915">
    <property type="term" value="F:lipid-A-disaccharide synthase activity"/>
    <property type="evidence" value="ECO:0007669"/>
    <property type="project" value="UniProtKB-UniRule"/>
</dbReference>
<dbReference type="GO" id="GO:0005543">
    <property type="term" value="F:phospholipid binding"/>
    <property type="evidence" value="ECO:0007669"/>
    <property type="project" value="TreeGrafter"/>
</dbReference>
<dbReference type="GO" id="GO:0009245">
    <property type="term" value="P:lipid A biosynthetic process"/>
    <property type="evidence" value="ECO:0007669"/>
    <property type="project" value="UniProtKB-UniRule"/>
</dbReference>
<evidence type="ECO:0000313" key="13">
    <source>
        <dbReference type="Proteomes" id="UP000316852"/>
    </source>
</evidence>
<proteinExistence type="predicted"/>
<evidence type="ECO:0000313" key="12">
    <source>
        <dbReference type="EMBL" id="TMQ60373.1"/>
    </source>
</evidence>
<dbReference type="Pfam" id="PF02684">
    <property type="entry name" value="LpxB"/>
    <property type="match status" value="1"/>
</dbReference>
<evidence type="ECO:0000256" key="4">
    <source>
        <dbReference type="ARBA" id="ARBA00022516"/>
    </source>
</evidence>
<evidence type="ECO:0000256" key="2">
    <source>
        <dbReference type="ARBA" id="ARBA00012687"/>
    </source>
</evidence>
<gene>
    <name evidence="12" type="primary">lpxB</name>
    <name evidence="12" type="ORF">E6K76_01690</name>
</gene>